<comment type="catalytic activity">
    <reaction evidence="10">
        <text>(2R)-3-phosphoglycerate + NAD(+) = 3-phosphooxypyruvate + NADH + H(+)</text>
        <dbReference type="Rhea" id="RHEA:12641"/>
        <dbReference type="ChEBI" id="CHEBI:15378"/>
        <dbReference type="ChEBI" id="CHEBI:18110"/>
        <dbReference type="ChEBI" id="CHEBI:57540"/>
        <dbReference type="ChEBI" id="CHEBI:57945"/>
        <dbReference type="ChEBI" id="CHEBI:58272"/>
        <dbReference type="EC" id="1.1.1.95"/>
    </reaction>
</comment>
<proteinExistence type="inferred from homology"/>
<dbReference type="Gene3D" id="3.30.70.260">
    <property type="match status" value="1"/>
</dbReference>
<keyword evidence="6 11" id="KW-0560">Oxidoreductase</keyword>
<sequence>MADGASFGVLVLNQISKAGLERLPAGRYRTGKDITAPDAILVRSADMHAMDIPASVRAIARAGAGTNNIPVAALSVRGIPVFNAPGGNANAVKELVLAGMLMAARNLPSAQRFVEGLDPADPHLDKTIEEGKKAFAGFELGNHTLGVIGLGKVGALVADAAIKLGMQVMGYDPEITVDAAWSLPSQVRRAASVEDVLKNAQIVSLHVPLLKATRHLVHAGNLRLMRGDAILLNFSREGVVDDAAMVAALDGRQLGCYVCDFPNPLILRHPRVIALPHLGASTREAEDNCAVMVAEQLRDFLENGNVRNAVNFPDVSMGRGSAWRVAIANANVPNMLGQISTTMAHAGLNIHNMVNKSRGDMAYTLVDVDSAVEAPVLTALAAIEGVLAVRYLPVSA</sequence>
<dbReference type="SUPFAM" id="SSF51735">
    <property type="entry name" value="NAD(P)-binding Rossmann-fold domains"/>
    <property type="match status" value="1"/>
</dbReference>
<organism evidence="13 14">
    <name type="scientific">Ramlibacter montanisoli</name>
    <dbReference type="NCBI Taxonomy" id="2732512"/>
    <lineage>
        <taxon>Bacteria</taxon>
        <taxon>Pseudomonadati</taxon>
        <taxon>Pseudomonadota</taxon>
        <taxon>Betaproteobacteria</taxon>
        <taxon>Burkholderiales</taxon>
        <taxon>Comamonadaceae</taxon>
        <taxon>Ramlibacter</taxon>
    </lineage>
</organism>
<gene>
    <name evidence="13" type="ORF">HK415_02330</name>
</gene>
<evidence type="ECO:0000256" key="3">
    <source>
        <dbReference type="ARBA" id="ARBA00013001"/>
    </source>
</evidence>
<evidence type="ECO:0000256" key="8">
    <source>
        <dbReference type="ARBA" id="ARBA00030455"/>
    </source>
</evidence>
<name>A0A849KBT6_9BURK</name>
<dbReference type="Proteomes" id="UP000552954">
    <property type="component" value="Unassembled WGS sequence"/>
</dbReference>
<dbReference type="CDD" id="cd04901">
    <property type="entry name" value="ACT_3PGDH"/>
    <property type="match status" value="1"/>
</dbReference>
<dbReference type="InterPro" id="IPR045865">
    <property type="entry name" value="ACT-like_dom_sf"/>
</dbReference>
<dbReference type="EC" id="1.1.1.95" evidence="4"/>
<dbReference type="UniPathway" id="UPA00135">
    <property type="reaction ID" value="UER00196"/>
</dbReference>
<dbReference type="PROSITE" id="PS51671">
    <property type="entry name" value="ACT"/>
    <property type="match status" value="1"/>
</dbReference>
<dbReference type="GO" id="GO:0004617">
    <property type="term" value="F:phosphoglycerate dehydrogenase activity"/>
    <property type="evidence" value="ECO:0007669"/>
    <property type="project" value="UniProtKB-EC"/>
</dbReference>
<reference evidence="13 14" key="2">
    <citation type="submission" date="2020-06" db="EMBL/GenBank/DDBJ databases">
        <title>Ramlibacter rhizophilus sp. nov., isolated from rhizosphere soil of national flower Mugunghwa from South Korea.</title>
        <authorList>
            <person name="Zheng-Fei Y."/>
            <person name="Huan T."/>
        </authorList>
    </citation>
    <scope>NUCLEOTIDE SEQUENCE [LARGE SCALE GENOMIC DNA]</scope>
    <source>
        <strain evidence="13 14">B156</strain>
    </source>
</reference>
<dbReference type="Gene3D" id="3.40.50.720">
    <property type="entry name" value="NAD(P)-binding Rossmann-like Domain"/>
    <property type="match status" value="2"/>
</dbReference>
<evidence type="ECO:0000313" key="13">
    <source>
        <dbReference type="EMBL" id="NNU42241.1"/>
    </source>
</evidence>
<evidence type="ECO:0000256" key="6">
    <source>
        <dbReference type="ARBA" id="ARBA00023002"/>
    </source>
</evidence>
<keyword evidence="14" id="KW-1185">Reference proteome</keyword>
<protein>
    <recommendedName>
        <fullName evidence="5">D-3-phosphoglycerate dehydrogenase</fullName>
        <ecNumber evidence="3">1.1.1.399</ecNumber>
        <ecNumber evidence="4">1.1.1.95</ecNumber>
    </recommendedName>
    <alternativeName>
        <fullName evidence="8">2-oxoglutarate reductase</fullName>
    </alternativeName>
</protein>
<comment type="caution">
    <text evidence="13">The sequence shown here is derived from an EMBL/GenBank/DDBJ whole genome shotgun (WGS) entry which is preliminary data.</text>
</comment>
<evidence type="ECO:0000313" key="14">
    <source>
        <dbReference type="Proteomes" id="UP000552954"/>
    </source>
</evidence>
<dbReference type="EMBL" id="JABFCS010000001">
    <property type="protein sequence ID" value="NNU42241.1"/>
    <property type="molecule type" value="Genomic_DNA"/>
</dbReference>
<comment type="function">
    <text evidence="1">Catalyzes the reversible oxidation of 3-phospho-D-glycerate to 3-phosphonooxypyruvate, the first step of the phosphorylated L-serine biosynthesis pathway. Also catalyzes the reversible oxidation of 2-hydroxyglutarate to 2-oxoglutarate.</text>
</comment>
<dbReference type="PROSITE" id="PS00065">
    <property type="entry name" value="D_2_HYDROXYACID_DH_1"/>
    <property type="match status" value="1"/>
</dbReference>
<dbReference type="PANTHER" id="PTHR42938">
    <property type="entry name" value="FORMATE DEHYDROGENASE 1"/>
    <property type="match status" value="1"/>
</dbReference>
<comment type="pathway">
    <text evidence="2">Amino-acid biosynthesis; L-serine biosynthesis; L-serine from 3-phospho-D-glycerate: step 1/3.</text>
</comment>
<evidence type="ECO:0000259" key="12">
    <source>
        <dbReference type="PROSITE" id="PS51671"/>
    </source>
</evidence>
<dbReference type="Pfam" id="PF00389">
    <property type="entry name" value="2-Hacid_dh"/>
    <property type="match status" value="1"/>
</dbReference>
<evidence type="ECO:0000256" key="11">
    <source>
        <dbReference type="RuleBase" id="RU003719"/>
    </source>
</evidence>
<dbReference type="RefSeq" id="WP_171556620.1">
    <property type="nucleotide sequence ID" value="NZ_JABFCS010000001.1"/>
</dbReference>
<accession>A0A849KBT6</accession>
<reference evidence="13 14" key="1">
    <citation type="submission" date="2020-05" db="EMBL/GenBank/DDBJ databases">
        <authorList>
            <person name="Khan S.A."/>
            <person name="Jeon C.O."/>
            <person name="Chun B.H."/>
        </authorList>
    </citation>
    <scope>NUCLEOTIDE SEQUENCE [LARGE SCALE GENOMIC DNA]</scope>
    <source>
        <strain evidence="13 14">B156</strain>
    </source>
</reference>
<dbReference type="CDD" id="cd12174">
    <property type="entry name" value="PGDH_like_3"/>
    <property type="match status" value="1"/>
</dbReference>
<evidence type="ECO:0000256" key="7">
    <source>
        <dbReference type="ARBA" id="ARBA00023027"/>
    </source>
</evidence>
<dbReference type="SUPFAM" id="SSF55021">
    <property type="entry name" value="ACT-like"/>
    <property type="match status" value="1"/>
</dbReference>
<evidence type="ECO:0000256" key="4">
    <source>
        <dbReference type="ARBA" id="ARBA00013143"/>
    </source>
</evidence>
<dbReference type="EC" id="1.1.1.399" evidence="3"/>
<dbReference type="PANTHER" id="PTHR42938:SF47">
    <property type="entry name" value="HYDROXYPYRUVATE REDUCTASE"/>
    <property type="match status" value="1"/>
</dbReference>
<evidence type="ECO:0000256" key="2">
    <source>
        <dbReference type="ARBA" id="ARBA00005216"/>
    </source>
</evidence>
<evidence type="ECO:0000256" key="9">
    <source>
        <dbReference type="ARBA" id="ARBA00048126"/>
    </source>
</evidence>
<dbReference type="InterPro" id="IPR006140">
    <property type="entry name" value="D-isomer_DH_NAD-bd"/>
</dbReference>
<dbReference type="InterPro" id="IPR036291">
    <property type="entry name" value="NAD(P)-bd_dom_sf"/>
</dbReference>
<keyword evidence="7" id="KW-0520">NAD</keyword>
<dbReference type="SUPFAM" id="SSF52283">
    <property type="entry name" value="Formate/glycerate dehydrogenase catalytic domain-like"/>
    <property type="match status" value="1"/>
</dbReference>
<dbReference type="Pfam" id="PF02826">
    <property type="entry name" value="2-Hacid_dh_C"/>
    <property type="match status" value="1"/>
</dbReference>
<dbReference type="InterPro" id="IPR002912">
    <property type="entry name" value="ACT_dom"/>
</dbReference>
<dbReference type="AlphaFoldDB" id="A0A849KBT6"/>
<evidence type="ECO:0000256" key="1">
    <source>
        <dbReference type="ARBA" id="ARBA00003800"/>
    </source>
</evidence>
<dbReference type="GO" id="GO:0051287">
    <property type="term" value="F:NAD binding"/>
    <property type="evidence" value="ECO:0007669"/>
    <property type="project" value="InterPro"/>
</dbReference>
<evidence type="ECO:0000256" key="5">
    <source>
        <dbReference type="ARBA" id="ARBA00021582"/>
    </source>
</evidence>
<evidence type="ECO:0000256" key="10">
    <source>
        <dbReference type="ARBA" id="ARBA00048731"/>
    </source>
</evidence>
<dbReference type="InterPro" id="IPR006139">
    <property type="entry name" value="D-isomer_2_OHA_DH_cat_dom"/>
</dbReference>
<dbReference type="InterPro" id="IPR029752">
    <property type="entry name" value="D-isomer_DH_CS1"/>
</dbReference>
<feature type="domain" description="ACT" evidence="12">
    <location>
        <begin position="324"/>
        <end position="394"/>
    </location>
</feature>
<comment type="similarity">
    <text evidence="11">Belongs to the D-isomer specific 2-hydroxyacid dehydrogenase family.</text>
</comment>
<comment type="catalytic activity">
    <reaction evidence="9">
        <text>(R)-2-hydroxyglutarate + NAD(+) = 2-oxoglutarate + NADH + H(+)</text>
        <dbReference type="Rhea" id="RHEA:49612"/>
        <dbReference type="ChEBI" id="CHEBI:15378"/>
        <dbReference type="ChEBI" id="CHEBI:15801"/>
        <dbReference type="ChEBI" id="CHEBI:16810"/>
        <dbReference type="ChEBI" id="CHEBI:57540"/>
        <dbReference type="ChEBI" id="CHEBI:57945"/>
        <dbReference type="EC" id="1.1.1.399"/>
    </reaction>
</comment>